<name>D1C0M4_XYLCX</name>
<evidence type="ECO:0000313" key="1">
    <source>
        <dbReference type="EMBL" id="ACZ32227.1"/>
    </source>
</evidence>
<accession>D1C0M4</accession>
<proteinExistence type="predicted"/>
<reference evidence="2" key="1">
    <citation type="submission" date="2009-11" db="EMBL/GenBank/DDBJ databases">
        <title>The complete chromosome of Xylanimonas cellulosilytica DSM 15894.</title>
        <authorList>
            <consortium name="US DOE Joint Genome Institute (JGI-PGF)"/>
            <person name="Lucas S."/>
            <person name="Copeland A."/>
            <person name="Lapidus A."/>
            <person name="Glavina del Rio T."/>
            <person name="Dalin E."/>
            <person name="Tice H."/>
            <person name="Bruce D."/>
            <person name="Goodwin L."/>
            <person name="Pitluck S."/>
            <person name="Kyrpides N."/>
            <person name="Mavromatis K."/>
            <person name="Ivanova N."/>
            <person name="Mikhailova N."/>
            <person name="Foster B."/>
            <person name="Clum A."/>
            <person name="Brettin T."/>
            <person name="Detter J.C."/>
            <person name="Han C."/>
            <person name="Larimer F."/>
            <person name="Land M."/>
            <person name="Hauser L."/>
            <person name="Markowitz V."/>
            <person name="Cheng J.F."/>
            <person name="Hugenholtz P."/>
            <person name="Woyke T."/>
            <person name="Wu D."/>
            <person name="Gehrich-Schroeter G."/>
            <person name="Schneider S."/>
            <person name="Pukall S.R."/>
            <person name="Klenk H.P."/>
            <person name="Eisen J.A."/>
        </authorList>
    </citation>
    <scope>NUCLEOTIDE SEQUENCE [LARGE SCALE GENOMIC DNA]</scope>
    <source>
        <strain evidence="2">DSM 15894 / CECT 5975 / LMG 20990 / XIL07</strain>
    </source>
</reference>
<dbReference type="STRING" id="446471.Xcel_3227"/>
<sequence length="87" mass="8975">MVDGAGWSGGVDGDLVVAQAAVGEALGALRGAGTLAWESPAGTAFRDRLGVVVAAVRRDDAALDDVRREAARLADRYRPPFGEGVPR</sequence>
<dbReference type="KEGG" id="xce:Xcel_3227"/>
<dbReference type="Proteomes" id="UP000002255">
    <property type="component" value="Chromosome"/>
</dbReference>
<evidence type="ECO:0000313" key="2">
    <source>
        <dbReference type="Proteomes" id="UP000002255"/>
    </source>
</evidence>
<dbReference type="EMBL" id="CP001821">
    <property type="protein sequence ID" value="ACZ32227.1"/>
    <property type="molecule type" value="Genomic_DNA"/>
</dbReference>
<protein>
    <submittedName>
        <fullName evidence="1">Uncharacterized protein</fullName>
    </submittedName>
</protein>
<dbReference type="AlphaFoldDB" id="D1C0M4"/>
<gene>
    <name evidence="1" type="ordered locus">Xcel_3227</name>
</gene>
<reference evidence="1 2" key="2">
    <citation type="journal article" date="2010" name="Stand. Genomic Sci.">
        <title>Complete genome sequence of Xylanimonas cellulosilytica type strain (XIL07).</title>
        <authorList>
            <person name="Foster B."/>
            <person name="Pukall R."/>
            <person name="Abt B."/>
            <person name="Nolan M."/>
            <person name="Glavina Del Rio T."/>
            <person name="Chen F."/>
            <person name="Lucas S."/>
            <person name="Tice H."/>
            <person name="Pitluck S."/>
            <person name="Cheng J.-F."/>
            <person name="Chertkov O."/>
            <person name="Brettin T."/>
            <person name="Han C."/>
            <person name="Detter J.C."/>
            <person name="Bruce D."/>
            <person name="Goodwin L."/>
            <person name="Ivanova N."/>
            <person name="Mavromatis K."/>
            <person name="Pati A."/>
            <person name="Mikhailova N."/>
            <person name="Chen A."/>
            <person name="Palaniappan K."/>
            <person name="Land M."/>
            <person name="Hauser L."/>
            <person name="Chang Y.-J."/>
            <person name="Jeffries C.D."/>
            <person name="Chain P."/>
            <person name="Rohde M."/>
            <person name="Goeker M."/>
            <person name="Bristow J."/>
            <person name="Eisen J.A."/>
            <person name="Markowitz V."/>
            <person name="Hugenholtz P."/>
            <person name="Kyrpides N.C."/>
            <person name="Klenk H.-P."/>
            <person name="Lapidus A."/>
        </authorList>
    </citation>
    <scope>NUCLEOTIDE SEQUENCE [LARGE SCALE GENOMIC DNA]</scope>
    <source>
        <strain evidence="2">DSM 15894 / CECT 5975 / LMG 20990 / XIL07</strain>
    </source>
</reference>
<organism evidence="1 2">
    <name type="scientific">Xylanimonas cellulosilytica (strain DSM 15894 / JCM 12276 / CECT 5975 / KCTC 9989 / LMG 20990 / NBRC 107835 / XIL07)</name>
    <dbReference type="NCBI Taxonomy" id="446471"/>
    <lineage>
        <taxon>Bacteria</taxon>
        <taxon>Bacillati</taxon>
        <taxon>Actinomycetota</taxon>
        <taxon>Actinomycetes</taxon>
        <taxon>Micrococcales</taxon>
        <taxon>Promicromonosporaceae</taxon>
        <taxon>Xylanimonas</taxon>
    </lineage>
</organism>
<keyword evidence="2" id="KW-1185">Reference proteome</keyword>
<dbReference type="HOGENOM" id="CLU_2482603_0_0_11"/>